<dbReference type="PROSITE" id="PS51044">
    <property type="entry name" value="ZF_SP_RING"/>
    <property type="match status" value="1"/>
</dbReference>
<dbReference type="GO" id="GO:0016925">
    <property type="term" value="P:protein sumoylation"/>
    <property type="evidence" value="ECO:0007669"/>
    <property type="project" value="TreeGrafter"/>
</dbReference>
<proteinExistence type="predicted"/>
<evidence type="ECO:0000256" key="3">
    <source>
        <dbReference type="ARBA" id="ARBA00022833"/>
    </source>
</evidence>
<reference evidence="7" key="1">
    <citation type="submission" date="2021-05" db="EMBL/GenBank/DDBJ databases">
        <title>A free-living protist that lacks canonical eukaryotic 1 DNA replication and segregation systems.</title>
        <authorList>
            <person name="Salas-Leiva D.E."/>
            <person name="Tromer E.C."/>
            <person name="Curtis B.A."/>
            <person name="Jerlstrom-Hultqvist J."/>
            <person name="Kolisko M."/>
            <person name="Yi Z."/>
            <person name="Salas-Leiva J.S."/>
            <person name="Gallot-Lavallee L."/>
            <person name="Kops G.J.P.L."/>
            <person name="Archibald J.M."/>
            <person name="Simpson A.G.B."/>
            <person name="Roger A.J."/>
        </authorList>
    </citation>
    <scope>NUCLEOTIDE SEQUENCE</scope>
    <source>
        <strain evidence="7">BICM</strain>
    </source>
</reference>
<organism evidence="7 8">
    <name type="scientific">Carpediemonas membranifera</name>
    <dbReference type="NCBI Taxonomy" id="201153"/>
    <lineage>
        <taxon>Eukaryota</taxon>
        <taxon>Metamonada</taxon>
        <taxon>Carpediemonas-like organisms</taxon>
        <taxon>Carpediemonas</taxon>
    </lineage>
</organism>
<dbReference type="PANTHER" id="PTHR10782">
    <property type="entry name" value="ZINC FINGER MIZ DOMAIN-CONTAINING PROTEIN"/>
    <property type="match status" value="1"/>
</dbReference>
<protein>
    <submittedName>
        <fullName evidence="7">MIZ/SP-RING zinc finger</fullName>
    </submittedName>
</protein>
<feature type="domain" description="SP-RING-type" evidence="6">
    <location>
        <begin position="373"/>
        <end position="458"/>
    </location>
</feature>
<dbReference type="OrthoDB" id="28127at2759"/>
<comment type="caution">
    <text evidence="7">The sequence shown here is derived from an EMBL/GenBank/DDBJ whole genome shotgun (WGS) entry which is preliminary data.</text>
</comment>
<dbReference type="Pfam" id="PF02891">
    <property type="entry name" value="zf-MIZ"/>
    <property type="match status" value="1"/>
</dbReference>
<evidence type="ECO:0000313" key="7">
    <source>
        <dbReference type="EMBL" id="KAG9391194.1"/>
    </source>
</evidence>
<evidence type="ECO:0000259" key="6">
    <source>
        <dbReference type="PROSITE" id="PS51044"/>
    </source>
</evidence>
<feature type="region of interest" description="Disordered" evidence="5">
    <location>
        <begin position="471"/>
        <end position="516"/>
    </location>
</feature>
<evidence type="ECO:0000256" key="2">
    <source>
        <dbReference type="ARBA" id="ARBA00022771"/>
    </source>
</evidence>
<accession>A0A8J6DXX9</accession>
<dbReference type="InterPro" id="IPR004181">
    <property type="entry name" value="Znf_MIZ"/>
</dbReference>
<evidence type="ECO:0000256" key="1">
    <source>
        <dbReference type="ARBA" id="ARBA00022723"/>
    </source>
</evidence>
<gene>
    <name evidence="7" type="ORF">J8273_7468</name>
</gene>
<evidence type="ECO:0000256" key="4">
    <source>
        <dbReference type="PROSITE-ProRule" id="PRU00452"/>
    </source>
</evidence>
<dbReference type="GO" id="GO:0008270">
    <property type="term" value="F:zinc ion binding"/>
    <property type="evidence" value="ECO:0007669"/>
    <property type="project" value="UniProtKB-KW"/>
</dbReference>
<dbReference type="EMBL" id="JAHDYR010000062">
    <property type="protein sequence ID" value="KAG9391194.1"/>
    <property type="molecule type" value="Genomic_DNA"/>
</dbReference>
<dbReference type="Proteomes" id="UP000717585">
    <property type="component" value="Unassembled WGS sequence"/>
</dbReference>
<keyword evidence="3" id="KW-0862">Zinc</keyword>
<dbReference type="GO" id="GO:0000785">
    <property type="term" value="C:chromatin"/>
    <property type="evidence" value="ECO:0007669"/>
    <property type="project" value="TreeGrafter"/>
</dbReference>
<dbReference type="AlphaFoldDB" id="A0A8J6DXX9"/>
<dbReference type="CDD" id="cd16650">
    <property type="entry name" value="SP-RING_PIAS-like"/>
    <property type="match status" value="1"/>
</dbReference>
<dbReference type="PANTHER" id="PTHR10782:SF4">
    <property type="entry name" value="TONALLI, ISOFORM E"/>
    <property type="match status" value="1"/>
</dbReference>
<keyword evidence="8" id="KW-1185">Reference proteome</keyword>
<keyword evidence="1" id="KW-0479">Metal-binding</keyword>
<evidence type="ECO:0000256" key="5">
    <source>
        <dbReference type="SAM" id="MobiDB-lite"/>
    </source>
</evidence>
<feature type="compositionally biased region" description="Basic residues" evidence="5">
    <location>
        <begin position="473"/>
        <end position="482"/>
    </location>
</feature>
<keyword evidence="2 4" id="KW-0863">Zinc-finger</keyword>
<evidence type="ECO:0000313" key="8">
    <source>
        <dbReference type="Proteomes" id="UP000717585"/>
    </source>
</evidence>
<sequence length="516" mass="56656">MAVSEIDKIVGRYNIGLAHTMTWRNGLARRLETGGSRSQSREVQRMTCNMLNELAQKAAGKQAVVSSSGIFYPFIHGNARIRGKISDGVAWVAKYLAHQGVPDEDLPECVSVRTYGHNYDRAAGSRGSQRIAQASQSMSDTLFPVTTPCRKLQSDPFIRDQTLIAQFGINIASRAASNSGVRIEFDMTPVAIQQFKAAVELPCEIKPPAQDEHASQSDSEFDEPAPASIPDARKVILLRFDSPGGVYPWLRNDGVYVTVDGQSRMVGPKEMEAASASTKAVYGMPLSRVIPRSVDLTATVSRALGATRDQKHIIIEYKPAPGRDLPNPGAFANGILFVETGTLYSPWALGQVISNSPDKSISSNPALSDESECEDDFHQELTRISLDDPLAFTRIKIPGRSVNCRHTQCFDIAVFLEFVRETANFNCPICTQPTAPEDLRVDSFVIYLLGMLPDKDQVLVDRAGRVVNEPVHGRRSRARAGHMSREPPLPIAKKREPDPWPSGVNSGTAEDPWEIE</sequence>
<dbReference type="InterPro" id="IPR013083">
    <property type="entry name" value="Znf_RING/FYVE/PHD"/>
</dbReference>
<name>A0A8J6DXX9_9EUKA</name>
<dbReference type="GO" id="GO:0061665">
    <property type="term" value="F:SUMO ligase activity"/>
    <property type="evidence" value="ECO:0007669"/>
    <property type="project" value="TreeGrafter"/>
</dbReference>
<dbReference type="Gene3D" id="3.30.40.10">
    <property type="entry name" value="Zinc/RING finger domain, C3HC4 (zinc finger)"/>
    <property type="match status" value="1"/>
</dbReference>